<organism evidence="14">
    <name type="scientific">hydrothermal vent metagenome</name>
    <dbReference type="NCBI Taxonomy" id="652676"/>
    <lineage>
        <taxon>unclassified sequences</taxon>
        <taxon>metagenomes</taxon>
        <taxon>ecological metagenomes</taxon>
    </lineage>
</organism>
<feature type="domain" description="AAA+ ATPase" evidence="13">
    <location>
        <begin position="37"/>
        <end position="179"/>
    </location>
</feature>
<evidence type="ECO:0000256" key="1">
    <source>
        <dbReference type="ARBA" id="ARBA00006360"/>
    </source>
</evidence>
<dbReference type="GO" id="GO:0006261">
    <property type="term" value="P:DNA-templated DNA replication"/>
    <property type="evidence" value="ECO:0007669"/>
    <property type="project" value="TreeGrafter"/>
</dbReference>
<evidence type="ECO:0000256" key="3">
    <source>
        <dbReference type="ARBA" id="ARBA00022679"/>
    </source>
</evidence>
<dbReference type="Pfam" id="PF20964">
    <property type="entry name" value="DnaX_C"/>
    <property type="match status" value="1"/>
</dbReference>
<evidence type="ECO:0000256" key="12">
    <source>
        <dbReference type="SAM" id="MobiDB-lite"/>
    </source>
</evidence>
<dbReference type="CDD" id="cd18137">
    <property type="entry name" value="HLD_clamp_pol_III_gamma_tau"/>
    <property type="match status" value="1"/>
</dbReference>
<protein>
    <recommendedName>
        <fullName evidence="2">DNA-directed DNA polymerase</fullName>
        <ecNumber evidence="2">2.7.7.7</ecNumber>
    </recommendedName>
</protein>
<dbReference type="SMART" id="SM00382">
    <property type="entry name" value="AAA"/>
    <property type="match status" value="1"/>
</dbReference>
<dbReference type="GO" id="GO:0046872">
    <property type="term" value="F:metal ion binding"/>
    <property type="evidence" value="ECO:0007669"/>
    <property type="project" value="UniProtKB-KW"/>
</dbReference>
<dbReference type="GO" id="GO:0003677">
    <property type="term" value="F:DNA binding"/>
    <property type="evidence" value="ECO:0007669"/>
    <property type="project" value="InterPro"/>
</dbReference>
<evidence type="ECO:0000259" key="13">
    <source>
        <dbReference type="SMART" id="SM00382"/>
    </source>
</evidence>
<evidence type="ECO:0000256" key="7">
    <source>
        <dbReference type="ARBA" id="ARBA00022741"/>
    </source>
</evidence>
<keyword evidence="7" id="KW-0547">Nucleotide-binding</keyword>
<name>A0A3B1DX80_9ZZZZ</name>
<keyword evidence="10" id="KW-0239">DNA-directed DNA polymerase</keyword>
<keyword evidence="3 14" id="KW-0808">Transferase</keyword>
<dbReference type="InterPro" id="IPR027417">
    <property type="entry name" value="P-loop_NTPase"/>
</dbReference>
<dbReference type="InterPro" id="IPR003593">
    <property type="entry name" value="AAA+_ATPase"/>
</dbReference>
<sequence>MSYLVLARKHRPQTFDELIGQEHISELLKKALKSEKVAHSYLFCGPRGIGKTSCARILAKALNCEQGPTIIPCGKCTACQEITKGSSFDVLEIDGASNRGIDEIRALRENVKFAPSYGRFKIYIIDEVHMLTTEAFNALLKTLEEPPEHVKFIFATTEPNKIPATIISRCQRFDFKRVPIKTIVELLEDISEKENLTINEDALYAIGKAAQGSLRDALSILDQLSALSEEGIKTDDVFSMLGLVETEFLFELTDAIAQKNCSLSLQVLEKIIDKGKDIKQLTKDLTEHFRHLMVVKVGGKSLGKLIDYPVVIKEKFLVQCEQFTLKDILQSIDTFIGTQEVARITESIRMPLEVALAKITYQGETAPALPPQQTASTAQVQSNPIPPKLNIPAKNLNPEPKAETSPTVSAMTKSTDLSQIRKVWDTLTHAVSKKKMSLAAYLQEGSPYTLKDNTLTIGFSPKFKFHKESLEDAPNLKLVEDVFTEKLKSPILLKYILIDGDMPQQSEDPAVQSVLETFGGEVVSRWHNE</sequence>
<dbReference type="InterPro" id="IPR008921">
    <property type="entry name" value="DNA_pol3_clamp-load_cplx_C"/>
</dbReference>
<dbReference type="CDD" id="cd00009">
    <property type="entry name" value="AAA"/>
    <property type="match status" value="1"/>
</dbReference>
<comment type="catalytic activity">
    <reaction evidence="11">
        <text>DNA(n) + a 2'-deoxyribonucleoside 5'-triphosphate = DNA(n+1) + diphosphate</text>
        <dbReference type="Rhea" id="RHEA:22508"/>
        <dbReference type="Rhea" id="RHEA-COMP:17339"/>
        <dbReference type="Rhea" id="RHEA-COMP:17340"/>
        <dbReference type="ChEBI" id="CHEBI:33019"/>
        <dbReference type="ChEBI" id="CHEBI:61560"/>
        <dbReference type="ChEBI" id="CHEBI:173112"/>
        <dbReference type="EC" id="2.7.7.7"/>
    </reaction>
</comment>
<dbReference type="SUPFAM" id="SSF52540">
    <property type="entry name" value="P-loop containing nucleoside triphosphate hydrolases"/>
    <property type="match status" value="1"/>
</dbReference>
<dbReference type="PRINTS" id="PR00300">
    <property type="entry name" value="CLPPROTEASEA"/>
</dbReference>
<dbReference type="GO" id="GO:0005524">
    <property type="term" value="F:ATP binding"/>
    <property type="evidence" value="ECO:0007669"/>
    <property type="project" value="UniProtKB-KW"/>
</dbReference>
<dbReference type="PANTHER" id="PTHR11669">
    <property type="entry name" value="REPLICATION FACTOR C / DNA POLYMERASE III GAMMA-TAU SUBUNIT"/>
    <property type="match status" value="1"/>
</dbReference>
<dbReference type="FunFam" id="1.10.8.60:FF:000013">
    <property type="entry name" value="DNA polymerase III subunit gamma/tau"/>
    <property type="match status" value="1"/>
</dbReference>
<dbReference type="InterPro" id="IPR048448">
    <property type="entry name" value="DnaX-like_C"/>
</dbReference>
<dbReference type="Pfam" id="PF13177">
    <property type="entry name" value="DNA_pol3_delta2"/>
    <property type="match status" value="1"/>
</dbReference>
<evidence type="ECO:0000256" key="10">
    <source>
        <dbReference type="ARBA" id="ARBA00022932"/>
    </source>
</evidence>
<gene>
    <name evidence="14" type="ORF">MNBD_UNCLBAC01-1985</name>
</gene>
<dbReference type="Gene3D" id="3.40.50.300">
    <property type="entry name" value="P-loop containing nucleotide triphosphate hydrolases"/>
    <property type="match status" value="1"/>
</dbReference>
<dbReference type="InterPro" id="IPR050238">
    <property type="entry name" value="DNA_Rep/Repair_Clamp_Loader"/>
</dbReference>
<dbReference type="NCBIfam" id="NF004046">
    <property type="entry name" value="PRK05563.1"/>
    <property type="match status" value="1"/>
</dbReference>
<dbReference type="InterPro" id="IPR001270">
    <property type="entry name" value="ClpA/B"/>
</dbReference>
<keyword evidence="6" id="KW-0479">Metal-binding</keyword>
<dbReference type="InterPro" id="IPR012763">
    <property type="entry name" value="DNA_pol_III_sug/sutau_N"/>
</dbReference>
<keyword evidence="9" id="KW-0067">ATP-binding</keyword>
<dbReference type="GO" id="GO:0003887">
    <property type="term" value="F:DNA-directed DNA polymerase activity"/>
    <property type="evidence" value="ECO:0007669"/>
    <property type="project" value="UniProtKB-KW"/>
</dbReference>
<dbReference type="Gene3D" id="1.20.272.10">
    <property type="match status" value="1"/>
</dbReference>
<evidence type="ECO:0000256" key="9">
    <source>
        <dbReference type="ARBA" id="ARBA00022840"/>
    </source>
</evidence>
<keyword evidence="4 14" id="KW-0548">Nucleotidyltransferase</keyword>
<evidence type="ECO:0000256" key="8">
    <source>
        <dbReference type="ARBA" id="ARBA00022833"/>
    </source>
</evidence>
<reference evidence="14" key="1">
    <citation type="submission" date="2018-06" db="EMBL/GenBank/DDBJ databases">
        <authorList>
            <person name="Zhirakovskaya E."/>
        </authorList>
    </citation>
    <scope>NUCLEOTIDE SEQUENCE</scope>
</reference>
<dbReference type="FunFam" id="3.40.50.300:FF:000014">
    <property type="entry name" value="DNA polymerase III subunit gamma/tau"/>
    <property type="match status" value="1"/>
</dbReference>
<dbReference type="Pfam" id="PF22608">
    <property type="entry name" value="DNAX_ATPase_lid"/>
    <property type="match status" value="1"/>
</dbReference>
<comment type="similarity">
    <text evidence="1">Belongs to the DnaX/STICHEL family.</text>
</comment>
<dbReference type="EMBL" id="UOGJ01000111">
    <property type="protein sequence ID" value="VAX36865.1"/>
    <property type="molecule type" value="Genomic_DNA"/>
</dbReference>
<evidence type="ECO:0000256" key="6">
    <source>
        <dbReference type="ARBA" id="ARBA00022723"/>
    </source>
</evidence>
<dbReference type="NCBIfam" id="TIGR02397">
    <property type="entry name" value="dnaX_nterm"/>
    <property type="match status" value="1"/>
</dbReference>
<dbReference type="PANTHER" id="PTHR11669:SF0">
    <property type="entry name" value="PROTEIN STICHEL-LIKE 2"/>
    <property type="match status" value="1"/>
</dbReference>
<dbReference type="InterPro" id="IPR045085">
    <property type="entry name" value="HLD_clamp_pol_III_gamma_tau"/>
</dbReference>
<keyword evidence="8" id="KW-0862">Zinc</keyword>
<dbReference type="Gene3D" id="1.10.8.60">
    <property type="match status" value="1"/>
</dbReference>
<proteinExistence type="inferred from homology"/>
<keyword evidence="5" id="KW-0235">DNA replication</keyword>
<accession>A0A3B1DX80</accession>
<dbReference type="Pfam" id="PF12169">
    <property type="entry name" value="DNA_pol3_gamma3"/>
    <property type="match status" value="1"/>
</dbReference>
<evidence type="ECO:0000256" key="2">
    <source>
        <dbReference type="ARBA" id="ARBA00012417"/>
    </source>
</evidence>
<evidence type="ECO:0000256" key="11">
    <source>
        <dbReference type="ARBA" id="ARBA00049244"/>
    </source>
</evidence>
<evidence type="ECO:0000313" key="14">
    <source>
        <dbReference type="EMBL" id="VAX36865.1"/>
    </source>
</evidence>
<dbReference type="GO" id="GO:0009360">
    <property type="term" value="C:DNA polymerase III complex"/>
    <property type="evidence" value="ECO:0007669"/>
    <property type="project" value="InterPro"/>
</dbReference>
<evidence type="ECO:0000256" key="5">
    <source>
        <dbReference type="ARBA" id="ARBA00022705"/>
    </source>
</evidence>
<dbReference type="AlphaFoldDB" id="A0A3B1DX80"/>
<feature type="region of interest" description="Disordered" evidence="12">
    <location>
        <begin position="390"/>
        <end position="411"/>
    </location>
</feature>
<dbReference type="SUPFAM" id="SSF48019">
    <property type="entry name" value="post-AAA+ oligomerization domain-like"/>
    <property type="match status" value="1"/>
</dbReference>
<dbReference type="EC" id="2.7.7.7" evidence="2"/>
<evidence type="ECO:0000256" key="4">
    <source>
        <dbReference type="ARBA" id="ARBA00022695"/>
    </source>
</evidence>
<dbReference type="InterPro" id="IPR022754">
    <property type="entry name" value="DNA_pol_III_gamma-3"/>
</dbReference>